<feature type="binding site" evidence="1">
    <location>
        <position position="65"/>
    </location>
    <ligand>
        <name>Ca(2+)</name>
        <dbReference type="ChEBI" id="CHEBI:29108"/>
    </ligand>
</feature>
<protein>
    <submittedName>
        <fullName evidence="3">Subtilisin-like protein</fullName>
    </submittedName>
</protein>
<comment type="cofactor">
    <cofactor evidence="1">
        <name>Ca(2+)</name>
        <dbReference type="ChEBI" id="CHEBI:29108"/>
    </cofactor>
    <text evidence="1">Binds 1 Ca(2+) ion per subunit.</text>
</comment>
<dbReference type="EMBL" id="KV417919">
    <property type="protein sequence ID" value="KZP04478.1"/>
    <property type="molecule type" value="Genomic_DNA"/>
</dbReference>
<dbReference type="PROSITE" id="PS51695">
    <property type="entry name" value="SEDOLISIN"/>
    <property type="match status" value="1"/>
</dbReference>
<dbReference type="GO" id="GO:0006508">
    <property type="term" value="P:proteolysis"/>
    <property type="evidence" value="ECO:0007669"/>
    <property type="project" value="InterPro"/>
</dbReference>
<evidence type="ECO:0000256" key="1">
    <source>
        <dbReference type="PROSITE-ProRule" id="PRU01032"/>
    </source>
</evidence>
<name>A0A167UZM4_9AGAM</name>
<feature type="domain" description="Peptidase S53" evidence="2">
    <location>
        <begin position="1"/>
        <end position="85"/>
    </location>
</feature>
<feature type="non-terminal residue" evidence="3">
    <location>
        <position position="1"/>
    </location>
</feature>
<feature type="binding site" evidence="1">
    <location>
        <position position="63"/>
    </location>
    <ligand>
        <name>Ca(2+)</name>
        <dbReference type="ChEBI" id="CHEBI:29108"/>
    </ligand>
</feature>
<dbReference type="STRING" id="436010.A0A167UZM4"/>
<dbReference type="GO" id="GO:0046872">
    <property type="term" value="F:metal ion binding"/>
    <property type="evidence" value="ECO:0007669"/>
    <property type="project" value="UniProtKB-UniRule"/>
</dbReference>
<evidence type="ECO:0000259" key="2">
    <source>
        <dbReference type="PROSITE" id="PS51695"/>
    </source>
</evidence>
<dbReference type="PANTHER" id="PTHR14218:SF15">
    <property type="entry name" value="TRIPEPTIDYL-PEPTIDASE 1"/>
    <property type="match status" value="1"/>
</dbReference>
<dbReference type="PANTHER" id="PTHR14218">
    <property type="entry name" value="PROTEASE S8 TRIPEPTIDYL PEPTIDASE I CLN2"/>
    <property type="match status" value="1"/>
</dbReference>
<dbReference type="Gene3D" id="3.40.50.200">
    <property type="entry name" value="Peptidase S8/S53 domain"/>
    <property type="match status" value="1"/>
</dbReference>
<comment type="caution">
    <text evidence="1">Lacks conserved residue(s) required for the propagation of feature annotation.</text>
</comment>
<keyword evidence="4" id="KW-1185">Reference proteome</keyword>
<dbReference type="InterPro" id="IPR030400">
    <property type="entry name" value="Sedolisin_dom"/>
</dbReference>
<proteinExistence type="predicted"/>
<keyword evidence="1" id="KW-0479">Metal-binding</keyword>
<dbReference type="AlphaFoldDB" id="A0A167UZM4"/>
<dbReference type="SUPFAM" id="SSF52743">
    <property type="entry name" value="Subtilisin-like"/>
    <property type="match status" value="1"/>
</dbReference>
<dbReference type="OrthoDB" id="409122at2759"/>
<feature type="binding site" evidence="1">
    <location>
        <position position="44"/>
    </location>
    <ligand>
        <name>Ca(2+)</name>
        <dbReference type="ChEBI" id="CHEBI:29108"/>
    </ligand>
</feature>
<reference evidence="3 4" key="1">
    <citation type="journal article" date="2016" name="Mol. Biol. Evol.">
        <title>Comparative Genomics of Early-Diverging Mushroom-Forming Fungi Provides Insights into the Origins of Lignocellulose Decay Capabilities.</title>
        <authorList>
            <person name="Nagy L.G."/>
            <person name="Riley R."/>
            <person name="Tritt A."/>
            <person name="Adam C."/>
            <person name="Daum C."/>
            <person name="Floudas D."/>
            <person name="Sun H."/>
            <person name="Yadav J.S."/>
            <person name="Pangilinan J."/>
            <person name="Larsson K.H."/>
            <person name="Matsuura K."/>
            <person name="Barry K."/>
            <person name="Labutti K."/>
            <person name="Kuo R."/>
            <person name="Ohm R.A."/>
            <person name="Bhattacharya S.S."/>
            <person name="Shirouzu T."/>
            <person name="Yoshinaga Y."/>
            <person name="Martin F.M."/>
            <person name="Grigoriev I.V."/>
            <person name="Hibbett D.S."/>
        </authorList>
    </citation>
    <scope>NUCLEOTIDE SEQUENCE [LARGE SCALE GENOMIC DNA]</scope>
    <source>
        <strain evidence="3 4">CBS 109695</strain>
    </source>
</reference>
<organism evidence="3 4">
    <name type="scientific">Athelia psychrophila</name>
    <dbReference type="NCBI Taxonomy" id="1759441"/>
    <lineage>
        <taxon>Eukaryota</taxon>
        <taxon>Fungi</taxon>
        <taxon>Dikarya</taxon>
        <taxon>Basidiomycota</taxon>
        <taxon>Agaricomycotina</taxon>
        <taxon>Agaricomycetes</taxon>
        <taxon>Agaricomycetidae</taxon>
        <taxon>Atheliales</taxon>
        <taxon>Atheliaceae</taxon>
        <taxon>Athelia</taxon>
    </lineage>
</organism>
<evidence type="ECO:0000313" key="3">
    <source>
        <dbReference type="EMBL" id="KZP04478.1"/>
    </source>
</evidence>
<keyword evidence="1" id="KW-0106">Calcium</keyword>
<dbReference type="GO" id="GO:0008240">
    <property type="term" value="F:tripeptidyl-peptidase activity"/>
    <property type="evidence" value="ECO:0007669"/>
    <property type="project" value="TreeGrafter"/>
</dbReference>
<dbReference type="GO" id="GO:0004252">
    <property type="term" value="F:serine-type endopeptidase activity"/>
    <property type="evidence" value="ECO:0007669"/>
    <property type="project" value="InterPro"/>
</dbReference>
<sequence>GTSCATPIFASTIALLNDQLICAGKSPMGFLNPFLYANPKALHDITSGTNPGCNTNGFSAGTGWDPVTGLGSPNFAALLIAALSSAAGL</sequence>
<dbReference type="InterPro" id="IPR036852">
    <property type="entry name" value="Peptidase_S8/S53_dom_sf"/>
</dbReference>
<evidence type="ECO:0000313" key="4">
    <source>
        <dbReference type="Proteomes" id="UP000076532"/>
    </source>
</evidence>
<feature type="binding site" evidence="1">
    <location>
        <position position="45"/>
    </location>
    <ligand>
        <name>Ca(2+)</name>
        <dbReference type="ChEBI" id="CHEBI:29108"/>
    </ligand>
</feature>
<dbReference type="Proteomes" id="UP000076532">
    <property type="component" value="Unassembled WGS sequence"/>
</dbReference>
<dbReference type="InterPro" id="IPR050819">
    <property type="entry name" value="Tripeptidyl-peptidase_I"/>
</dbReference>
<accession>A0A167UZM4</accession>
<gene>
    <name evidence="3" type="ORF">FIBSPDRAFT_767393</name>
</gene>